<keyword evidence="3" id="KW-1185">Reference proteome</keyword>
<reference evidence="2" key="1">
    <citation type="submission" date="2021-06" db="EMBL/GenBank/DDBJ databases">
        <title>Parelaphostrongylus tenuis whole genome reference sequence.</title>
        <authorList>
            <person name="Garwood T.J."/>
            <person name="Larsen P.A."/>
            <person name="Fountain-Jones N.M."/>
            <person name="Garbe J.R."/>
            <person name="Macchietto M.G."/>
            <person name="Kania S.A."/>
            <person name="Gerhold R.W."/>
            <person name="Richards J.E."/>
            <person name="Wolf T.M."/>
        </authorList>
    </citation>
    <scope>NUCLEOTIDE SEQUENCE</scope>
    <source>
        <strain evidence="2">MNPRO001-30</strain>
        <tissue evidence="2">Meninges</tissue>
    </source>
</reference>
<dbReference type="SUPFAM" id="SSF51735">
    <property type="entry name" value="NAD(P)-binding Rossmann-fold domains"/>
    <property type="match status" value="1"/>
</dbReference>
<keyword evidence="1" id="KW-0472">Membrane</keyword>
<name>A0AAD5QYP3_PARTN</name>
<keyword evidence="1" id="KW-0812">Transmembrane</keyword>
<evidence type="ECO:0000313" key="3">
    <source>
        <dbReference type="Proteomes" id="UP001196413"/>
    </source>
</evidence>
<proteinExistence type="predicted"/>
<dbReference type="EMBL" id="JAHQIW010005514">
    <property type="protein sequence ID" value="KAJ1366286.1"/>
    <property type="molecule type" value="Genomic_DNA"/>
</dbReference>
<accession>A0AAD5QYP3</accession>
<protein>
    <submittedName>
        <fullName evidence="2">Uncharacterized protein</fullName>
    </submittedName>
</protein>
<comment type="caution">
    <text evidence="2">The sequence shown here is derived from an EMBL/GenBank/DDBJ whole genome shotgun (WGS) entry which is preliminary data.</text>
</comment>
<gene>
    <name evidence="2" type="ORF">KIN20_026913</name>
</gene>
<organism evidence="2 3">
    <name type="scientific">Parelaphostrongylus tenuis</name>
    <name type="common">Meningeal worm</name>
    <dbReference type="NCBI Taxonomy" id="148309"/>
    <lineage>
        <taxon>Eukaryota</taxon>
        <taxon>Metazoa</taxon>
        <taxon>Ecdysozoa</taxon>
        <taxon>Nematoda</taxon>
        <taxon>Chromadorea</taxon>
        <taxon>Rhabditida</taxon>
        <taxon>Rhabditina</taxon>
        <taxon>Rhabditomorpha</taxon>
        <taxon>Strongyloidea</taxon>
        <taxon>Metastrongylidae</taxon>
        <taxon>Parelaphostrongylus</taxon>
    </lineage>
</organism>
<sequence>MESVMAGVEYFLRYQSLSLWALLFTILIGFVGILLWHVHNLKLQQISISLDVLDVDLSTKVFAVTGASSGLGAAITKELYRRNAIVLMLASKWSNAVEGCIV</sequence>
<keyword evidence="1" id="KW-1133">Transmembrane helix</keyword>
<dbReference type="AlphaFoldDB" id="A0AAD5QYP3"/>
<dbReference type="InterPro" id="IPR036291">
    <property type="entry name" value="NAD(P)-bd_dom_sf"/>
</dbReference>
<dbReference type="Proteomes" id="UP001196413">
    <property type="component" value="Unassembled WGS sequence"/>
</dbReference>
<evidence type="ECO:0000256" key="1">
    <source>
        <dbReference type="SAM" id="Phobius"/>
    </source>
</evidence>
<dbReference type="Gene3D" id="3.40.50.720">
    <property type="entry name" value="NAD(P)-binding Rossmann-like Domain"/>
    <property type="match status" value="1"/>
</dbReference>
<evidence type="ECO:0000313" key="2">
    <source>
        <dbReference type="EMBL" id="KAJ1366286.1"/>
    </source>
</evidence>
<feature type="transmembrane region" description="Helical" evidence="1">
    <location>
        <begin position="20"/>
        <end position="38"/>
    </location>
</feature>